<accession>A0ABP6RDD9</accession>
<dbReference type="InterPro" id="IPR052734">
    <property type="entry name" value="Nod_factor_acetyltransferase"/>
</dbReference>
<feature type="transmembrane region" description="Helical" evidence="1">
    <location>
        <begin position="12"/>
        <end position="31"/>
    </location>
</feature>
<gene>
    <name evidence="3" type="ORF">GCM10020260_17010</name>
</gene>
<reference evidence="4" key="1">
    <citation type="journal article" date="2019" name="Int. J. Syst. Evol. Microbiol.">
        <title>The Global Catalogue of Microorganisms (GCM) 10K type strain sequencing project: providing services to taxonomists for standard genome sequencing and annotation.</title>
        <authorList>
            <consortium name="The Broad Institute Genomics Platform"/>
            <consortium name="The Broad Institute Genome Sequencing Center for Infectious Disease"/>
            <person name="Wu L."/>
            <person name="Ma J."/>
        </authorList>
    </citation>
    <scope>NUCLEOTIDE SEQUENCE [LARGE SCALE GENOMIC DNA]</scope>
    <source>
        <strain evidence="4">JCM 11483</strain>
    </source>
</reference>
<feature type="transmembrane region" description="Helical" evidence="1">
    <location>
        <begin position="194"/>
        <end position="211"/>
    </location>
</feature>
<evidence type="ECO:0000256" key="1">
    <source>
        <dbReference type="SAM" id="Phobius"/>
    </source>
</evidence>
<dbReference type="InterPro" id="IPR002656">
    <property type="entry name" value="Acyl_transf_3_dom"/>
</dbReference>
<feature type="transmembrane region" description="Helical" evidence="1">
    <location>
        <begin position="291"/>
        <end position="308"/>
    </location>
</feature>
<dbReference type="PANTHER" id="PTHR37312">
    <property type="entry name" value="MEMBRANE-BOUND ACYLTRANSFERASE YKRP-RELATED"/>
    <property type="match status" value="1"/>
</dbReference>
<name>A0ABP6RDD9_9MICC</name>
<keyword evidence="4" id="KW-1185">Reference proteome</keyword>
<evidence type="ECO:0000259" key="2">
    <source>
        <dbReference type="Pfam" id="PF01757"/>
    </source>
</evidence>
<keyword evidence="1" id="KW-1133">Transmembrane helix</keyword>
<feature type="transmembrane region" description="Helical" evidence="1">
    <location>
        <begin position="113"/>
        <end position="129"/>
    </location>
</feature>
<feature type="transmembrane region" description="Helical" evidence="1">
    <location>
        <begin position="223"/>
        <end position="243"/>
    </location>
</feature>
<organism evidence="3 4">
    <name type="scientific">Nesterenkonia halobia</name>
    <dbReference type="NCBI Taxonomy" id="37922"/>
    <lineage>
        <taxon>Bacteria</taxon>
        <taxon>Bacillati</taxon>
        <taxon>Actinomycetota</taxon>
        <taxon>Actinomycetes</taxon>
        <taxon>Micrococcales</taxon>
        <taxon>Micrococcaceae</taxon>
        <taxon>Nesterenkonia</taxon>
    </lineage>
</organism>
<proteinExistence type="predicted"/>
<feature type="domain" description="Acyltransferase 3" evidence="2">
    <location>
        <begin position="9"/>
        <end position="304"/>
    </location>
</feature>
<sequence length="330" mass="35213">MQGTTRRNVGIDALRVVSVSAVVVGHAAPGMPGADFLQIWRMPLFFVLAGFFFSDARTLGGEIRTRWRTLGVPYVVWFVLVSAAVAAMAATPWPFDDGVVSRALIGGAFTDMPYLAIWFISVLFFTAVLMRAVVGLPWWVGAAISAAGLVLVELPDSAAAYTPLGIGLVPACLGFMLAGFWFRRIRHRVPLPRLTGPLAVAVGLGAVALGAEPMNMKWSGFGTFLLSPALAVLICCGMVLIFAHPVDDLLSRSRPAVTVVSELVRVATLVVFLHPVILHLAQHALGVDSQALRIVIALLVCWALGVLVNRTRLAPHLTGLPARTPSPARA</sequence>
<comment type="caution">
    <text evidence="3">The sequence shown here is derived from an EMBL/GenBank/DDBJ whole genome shotgun (WGS) entry which is preliminary data.</text>
</comment>
<dbReference type="EMBL" id="BAAAYG010000005">
    <property type="protein sequence ID" value="GAA3285106.1"/>
    <property type="molecule type" value="Genomic_DNA"/>
</dbReference>
<keyword evidence="1" id="KW-0472">Membrane</keyword>
<evidence type="ECO:0000313" key="4">
    <source>
        <dbReference type="Proteomes" id="UP001501736"/>
    </source>
</evidence>
<feature type="transmembrane region" description="Helical" evidence="1">
    <location>
        <begin position="37"/>
        <end position="53"/>
    </location>
</feature>
<feature type="transmembrane region" description="Helical" evidence="1">
    <location>
        <begin position="160"/>
        <end position="182"/>
    </location>
</feature>
<feature type="transmembrane region" description="Helical" evidence="1">
    <location>
        <begin position="74"/>
        <end position="93"/>
    </location>
</feature>
<protein>
    <recommendedName>
        <fullName evidence="2">Acyltransferase 3 domain-containing protein</fullName>
    </recommendedName>
</protein>
<evidence type="ECO:0000313" key="3">
    <source>
        <dbReference type="EMBL" id="GAA3285106.1"/>
    </source>
</evidence>
<keyword evidence="1" id="KW-0812">Transmembrane</keyword>
<feature type="transmembrane region" description="Helical" evidence="1">
    <location>
        <begin position="136"/>
        <end position="154"/>
    </location>
</feature>
<dbReference type="Pfam" id="PF01757">
    <property type="entry name" value="Acyl_transf_3"/>
    <property type="match status" value="1"/>
</dbReference>
<dbReference type="RefSeq" id="WP_344720236.1">
    <property type="nucleotide sequence ID" value="NZ_BAAAYG010000005.1"/>
</dbReference>
<dbReference type="Proteomes" id="UP001501736">
    <property type="component" value="Unassembled WGS sequence"/>
</dbReference>
<dbReference type="PANTHER" id="PTHR37312:SF1">
    <property type="entry name" value="MEMBRANE-BOUND ACYLTRANSFERASE YKRP-RELATED"/>
    <property type="match status" value="1"/>
</dbReference>
<feature type="transmembrane region" description="Helical" evidence="1">
    <location>
        <begin position="263"/>
        <end position="285"/>
    </location>
</feature>